<evidence type="ECO:0000313" key="7">
    <source>
        <dbReference type="Proteomes" id="UP000235728"/>
    </source>
</evidence>
<dbReference type="AlphaFoldDB" id="A0A2N6NE81"/>
<dbReference type="InterPro" id="IPR010071">
    <property type="entry name" value="AA_adenyl_dom"/>
</dbReference>
<dbReference type="Gene3D" id="3.30.300.30">
    <property type="match status" value="1"/>
</dbReference>
<dbReference type="GO" id="GO:0005737">
    <property type="term" value="C:cytoplasm"/>
    <property type="evidence" value="ECO:0007669"/>
    <property type="project" value="TreeGrafter"/>
</dbReference>
<keyword evidence="1" id="KW-0596">Phosphopantetheine</keyword>
<dbReference type="CDD" id="cd05930">
    <property type="entry name" value="A_NRPS"/>
    <property type="match status" value="1"/>
</dbReference>
<dbReference type="GO" id="GO:0043041">
    <property type="term" value="P:amino acid activation for nonribosomal peptide biosynthetic process"/>
    <property type="evidence" value="ECO:0007669"/>
    <property type="project" value="TreeGrafter"/>
</dbReference>
<dbReference type="FunFam" id="3.40.50.980:FF:000001">
    <property type="entry name" value="Non-ribosomal peptide synthetase"/>
    <property type="match status" value="1"/>
</dbReference>
<dbReference type="PROSITE" id="PS00455">
    <property type="entry name" value="AMP_BINDING"/>
    <property type="match status" value="1"/>
</dbReference>
<dbReference type="SUPFAM" id="SSF56801">
    <property type="entry name" value="Acetyl-CoA synthetase-like"/>
    <property type="match status" value="1"/>
</dbReference>
<dbReference type="InterPro" id="IPR029063">
    <property type="entry name" value="SAM-dependent_MTases_sf"/>
</dbReference>
<dbReference type="GO" id="GO:0016874">
    <property type="term" value="F:ligase activity"/>
    <property type="evidence" value="ECO:0007669"/>
    <property type="project" value="UniProtKB-KW"/>
</dbReference>
<keyword evidence="4" id="KW-0843">Virulence</keyword>
<evidence type="ECO:0000259" key="5">
    <source>
        <dbReference type="Pfam" id="PF00501"/>
    </source>
</evidence>
<evidence type="ECO:0000256" key="3">
    <source>
        <dbReference type="ARBA" id="ARBA00022598"/>
    </source>
</evidence>
<dbReference type="GO" id="GO:0044550">
    <property type="term" value="P:secondary metabolite biosynthetic process"/>
    <property type="evidence" value="ECO:0007669"/>
    <property type="project" value="TreeGrafter"/>
</dbReference>
<evidence type="ECO:0000256" key="4">
    <source>
        <dbReference type="ARBA" id="ARBA00023026"/>
    </source>
</evidence>
<sequence length="556" mass="59907">MNTDGLAVKDNLTALTYAELDRKSDQVAYWLAKQGFHAETLIAVLAPRSCEAIVTFLGILKANLAYLPLDVNIPIGRLQSILSEVKGHTLVLMGAGLAIPDKGPADAEFLYISAIEEQQAAAVPQAAAVLPTPSATSLAYVMFTSGSTGRPKGVMIEHRGIVRLVKNSNVASQSQVAVPIAHIANLAFDAATWEIYAALLNGGSLICIDHMTVLDIPSLCQLFKREEIRAAMFTPAFLKQCLATAPEIVANLDILFASGDRLDPGDALAAQKLVKGDLINVCGHTENSVYSTIYHVKPGEPGVNGVPIGRAISNSGALVLDPQQQVLPLAAMGELVLTGDGLARGYMDPSMDHNRFIQVSINGNMLKAYRTGDRVRYRPGDGLLEFFGRMDLQVKIRGHRIELAEIETSLLRIGSVDDAAVIVRQLGNTEAELVSFVTLKNSEHRLLTESEKQNAEIGQIEEWASLFDCNTYSSIDAIDTADIGRDFLGWTSMYDGLDIDRAEMNEWLDDTITAIYSGGQPKNVFEIGSGTGMILFSLINGLESYVGVDPSAIVGT</sequence>
<organism evidence="6 7">
    <name type="scientific">Beauveria bassiana</name>
    <name type="common">White muscardine disease fungus</name>
    <name type="synonym">Tritirachium shiotae</name>
    <dbReference type="NCBI Taxonomy" id="176275"/>
    <lineage>
        <taxon>Eukaryota</taxon>
        <taxon>Fungi</taxon>
        <taxon>Dikarya</taxon>
        <taxon>Ascomycota</taxon>
        <taxon>Pezizomycotina</taxon>
        <taxon>Sordariomycetes</taxon>
        <taxon>Hypocreomycetidae</taxon>
        <taxon>Hypocreales</taxon>
        <taxon>Cordycipitaceae</taxon>
        <taxon>Beauveria</taxon>
    </lineage>
</organism>
<accession>A0A2N6NE81</accession>
<reference evidence="6 7" key="1">
    <citation type="journal article" date="2016" name="Appl. Microbiol. Biotechnol.">
        <title>Characterization of T-DNA insertion mutants with decreased virulence in the entomopathogenic fungus Beauveria bassiana JEF-007.</title>
        <authorList>
            <person name="Kim S."/>
            <person name="Lee S.J."/>
            <person name="Nai Y.S."/>
            <person name="Yu J.S."/>
            <person name="Lee M.R."/>
            <person name="Yang Y.T."/>
            <person name="Kim J.S."/>
        </authorList>
    </citation>
    <scope>NUCLEOTIDE SEQUENCE [LARGE SCALE GENOMIC DNA]</scope>
    <source>
        <strain evidence="6 7">JEF-007</strain>
    </source>
</reference>
<dbReference type="OMA" id="VMDLYPC"/>
<dbReference type="Pfam" id="PF00501">
    <property type="entry name" value="AMP-binding"/>
    <property type="match status" value="1"/>
</dbReference>
<feature type="domain" description="AMP-dependent synthetase/ligase" evidence="5">
    <location>
        <begin position="7"/>
        <end position="346"/>
    </location>
</feature>
<gene>
    <name evidence="6" type="primary">dtxS1_3</name>
    <name evidence="6" type="ORF">BM221_008951</name>
</gene>
<name>A0A2N6NE81_BEABA</name>
<dbReference type="PANTHER" id="PTHR45527:SF1">
    <property type="entry name" value="FATTY ACID SYNTHASE"/>
    <property type="match status" value="1"/>
</dbReference>
<dbReference type="PANTHER" id="PTHR45527">
    <property type="entry name" value="NONRIBOSOMAL PEPTIDE SYNTHETASE"/>
    <property type="match status" value="1"/>
</dbReference>
<dbReference type="Gene3D" id="3.40.50.980">
    <property type="match status" value="2"/>
</dbReference>
<dbReference type="InterPro" id="IPR020845">
    <property type="entry name" value="AMP-binding_CS"/>
</dbReference>
<protein>
    <submittedName>
        <fullName evidence="6">Nonribosomal peptide synthetase dtxS1</fullName>
    </submittedName>
</protein>
<dbReference type="Proteomes" id="UP000235728">
    <property type="component" value="Unassembled WGS sequence"/>
</dbReference>
<proteinExistence type="predicted"/>
<evidence type="ECO:0000256" key="2">
    <source>
        <dbReference type="ARBA" id="ARBA00022553"/>
    </source>
</evidence>
<keyword evidence="3" id="KW-0436">Ligase</keyword>
<dbReference type="SUPFAM" id="SSF53335">
    <property type="entry name" value="S-adenosyl-L-methionine-dependent methyltransferases"/>
    <property type="match status" value="1"/>
</dbReference>
<dbReference type="GO" id="GO:0031177">
    <property type="term" value="F:phosphopantetheine binding"/>
    <property type="evidence" value="ECO:0007669"/>
    <property type="project" value="TreeGrafter"/>
</dbReference>
<dbReference type="NCBIfam" id="TIGR01733">
    <property type="entry name" value="AA-adenyl-dom"/>
    <property type="match status" value="1"/>
</dbReference>
<dbReference type="InterPro" id="IPR000873">
    <property type="entry name" value="AMP-dep_synth/lig_dom"/>
</dbReference>
<keyword evidence="2" id="KW-0597">Phosphoprotein</keyword>
<comment type="caution">
    <text evidence="6">The sequence shown here is derived from an EMBL/GenBank/DDBJ whole genome shotgun (WGS) entry which is preliminary data.</text>
</comment>
<evidence type="ECO:0000313" key="6">
    <source>
        <dbReference type="EMBL" id="PMB65590.1"/>
    </source>
</evidence>
<dbReference type="Gene3D" id="2.30.38.10">
    <property type="entry name" value="Luciferase, Domain 3"/>
    <property type="match status" value="1"/>
</dbReference>
<evidence type="ECO:0000256" key="1">
    <source>
        <dbReference type="ARBA" id="ARBA00022450"/>
    </source>
</evidence>
<dbReference type="InterPro" id="IPR045851">
    <property type="entry name" value="AMP-bd_C_sf"/>
</dbReference>
<dbReference type="EMBL" id="MRVG01000010">
    <property type="protein sequence ID" value="PMB65590.1"/>
    <property type="molecule type" value="Genomic_DNA"/>
</dbReference>